<reference evidence="1 2" key="1">
    <citation type="submission" date="2020-06" db="EMBL/GenBank/DDBJ databases">
        <title>Rhizobium sp.nov. isolated from the tomato plant.</title>
        <authorList>
            <person name="Thin K.K."/>
            <person name="Zhang X."/>
            <person name="He S."/>
        </authorList>
    </citation>
    <scope>NUCLEOTIDE SEQUENCE [LARGE SCALE GENOMIC DNA]</scope>
    <source>
        <strain evidence="1 2">DBTS2</strain>
    </source>
</reference>
<comment type="caution">
    <text evidence="1">The sequence shown here is derived from an EMBL/GenBank/DDBJ whole genome shotgun (WGS) entry which is preliminary data.</text>
</comment>
<protein>
    <submittedName>
        <fullName evidence="1">Uncharacterized protein</fullName>
    </submittedName>
</protein>
<dbReference type="RefSeq" id="WP_176949962.1">
    <property type="nucleotide sequence ID" value="NZ_JABXYK010000006.1"/>
</dbReference>
<name>A0ABX2QGB8_9HYPH</name>
<evidence type="ECO:0000313" key="2">
    <source>
        <dbReference type="Proteomes" id="UP000659172"/>
    </source>
</evidence>
<sequence>MRDDDLPLLSWTPPCKVILFPLVKRVGKVRHTAQLLSSKHGEDAILYWKQVMAANRKHLTRIGLDQDDIEAELGSFHEAVHSEMVRLAYCGGRGNGGAA</sequence>
<dbReference type="Pfam" id="PF19551">
    <property type="entry name" value="DUF6074"/>
    <property type="match status" value="1"/>
</dbReference>
<dbReference type="InterPro" id="IPR045720">
    <property type="entry name" value="DUF6074"/>
</dbReference>
<proteinExistence type="predicted"/>
<evidence type="ECO:0000313" key="1">
    <source>
        <dbReference type="EMBL" id="NVP55982.1"/>
    </source>
</evidence>
<keyword evidence="2" id="KW-1185">Reference proteome</keyword>
<accession>A0ABX2QGB8</accession>
<gene>
    <name evidence="1" type="ORF">HV823_12030</name>
</gene>
<organism evidence="1 2">
    <name type="scientific">Mycoplana rhizolycopersici</name>
    <dbReference type="NCBI Taxonomy" id="2746702"/>
    <lineage>
        <taxon>Bacteria</taxon>
        <taxon>Pseudomonadati</taxon>
        <taxon>Pseudomonadota</taxon>
        <taxon>Alphaproteobacteria</taxon>
        <taxon>Hyphomicrobiales</taxon>
        <taxon>Rhizobiaceae</taxon>
        <taxon>Mycoplana</taxon>
    </lineage>
</organism>
<dbReference type="Proteomes" id="UP000659172">
    <property type="component" value="Unassembled WGS sequence"/>
</dbReference>
<dbReference type="EMBL" id="JABXYK010000006">
    <property type="protein sequence ID" value="NVP55982.1"/>
    <property type="molecule type" value="Genomic_DNA"/>
</dbReference>